<dbReference type="RefSeq" id="WP_194212754.1">
    <property type="nucleotide sequence ID" value="NZ_CP061205.1"/>
</dbReference>
<feature type="domain" description="Solute-binding protein family 3/N-terminal" evidence="3">
    <location>
        <begin position="30"/>
        <end position="249"/>
    </location>
</feature>
<comment type="caution">
    <text evidence="4">The sequence shown here is derived from an EMBL/GenBank/DDBJ whole genome shotgun (WGS) entry which is preliminary data.</text>
</comment>
<reference evidence="5" key="1">
    <citation type="journal article" date="2019" name="Int. J. Syst. Evol. Microbiol.">
        <title>The Global Catalogue of Microorganisms (GCM) 10K type strain sequencing project: providing services to taxonomists for standard genome sequencing and annotation.</title>
        <authorList>
            <consortium name="The Broad Institute Genomics Platform"/>
            <consortium name="The Broad Institute Genome Sequencing Center for Infectious Disease"/>
            <person name="Wu L."/>
            <person name="Ma J."/>
        </authorList>
    </citation>
    <scope>NUCLEOTIDE SEQUENCE [LARGE SCALE GENOMIC DNA]</scope>
    <source>
        <strain evidence="5">KCTC 62164</strain>
    </source>
</reference>
<proteinExistence type="predicted"/>
<dbReference type="SMART" id="SM00062">
    <property type="entry name" value="PBPb"/>
    <property type="match status" value="1"/>
</dbReference>
<dbReference type="SUPFAM" id="SSF53850">
    <property type="entry name" value="Periplasmic binding protein-like II"/>
    <property type="match status" value="1"/>
</dbReference>
<evidence type="ECO:0000313" key="4">
    <source>
        <dbReference type="EMBL" id="MFC3050715.1"/>
    </source>
</evidence>
<name>A0ABV7D1V5_9PROT</name>
<keyword evidence="1 2" id="KW-0732">Signal</keyword>
<accession>A0ABV7D1V5</accession>
<dbReference type="InterPro" id="IPR001638">
    <property type="entry name" value="Solute-binding_3/MltF_N"/>
</dbReference>
<evidence type="ECO:0000256" key="1">
    <source>
        <dbReference type="ARBA" id="ARBA00022729"/>
    </source>
</evidence>
<evidence type="ECO:0000256" key="2">
    <source>
        <dbReference type="SAM" id="SignalP"/>
    </source>
</evidence>
<feature type="signal peptide" evidence="2">
    <location>
        <begin position="1"/>
        <end position="23"/>
    </location>
</feature>
<dbReference type="PANTHER" id="PTHR35936:SF6">
    <property type="entry name" value="AMINO ACID ABC TRANSPORTER SUBSTRATE-BINDING PAAT FAMILY PROTEIN"/>
    <property type="match status" value="1"/>
</dbReference>
<dbReference type="Proteomes" id="UP001595444">
    <property type="component" value="Unassembled WGS sequence"/>
</dbReference>
<keyword evidence="5" id="KW-1185">Reference proteome</keyword>
<feature type="chain" id="PRO_5046480066" evidence="2">
    <location>
        <begin position="24"/>
        <end position="249"/>
    </location>
</feature>
<dbReference type="Gene3D" id="3.40.190.10">
    <property type="entry name" value="Periplasmic binding protein-like II"/>
    <property type="match status" value="2"/>
</dbReference>
<evidence type="ECO:0000259" key="3">
    <source>
        <dbReference type="SMART" id="SM00062"/>
    </source>
</evidence>
<protein>
    <submittedName>
        <fullName evidence="4">Substrate-binding periplasmic protein</fullName>
    </submittedName>
</protein>
<dbReference type="PANTHER" id="PTHR35936">
    <property type="entry name" value="MEMBRANE-BOUND LYTIC MUREIN TRANSGLYCOSYLASE F"/>
    <property type="match status" value="1"/>
</dbReference>
<dbReference type="EMBL" id="JBHRSL010000002">
    <property type="protein sequence ID" value="MFC3050715.1"/>
    <property type="molecule type" value="Genomic_DNA"/>
</dbReference>
<organism evidence="4 5">
    <name type="scientific">Kordiimonas pumila</name>
    <dbReference type="NCBI Taxonomy" id="2161677"/>
    <lineage>
        <taxon>Bacteria</taxon>
        <taxon>Pseudomonadati</taxon>
        <taxon>Pseudomonadota</taxon>
        <taxon>Alphaproteobacteria</taxon>
        <taxon>Kordiimonadales</taxon>
        <taxon>Kordiimonadaceae</taxon>
        <taxon>Kordiimonas</taxon>
    </lineage>
</organism>
<gene>
    <name evidence="4" type="ORF">ACFOKA_02240</name>
</gene>
<sequence>MGKLLPKFLSGLSLTLLSLIVSADDSADKKLNIAVLLEIPPYIIEENSTGLEPDIIRAVFAEENIAVNFIHVPLARMSAILHDRIVDGVASFITEKGLCDVSDPFVYWHDGVIVRNAVAADVASLDDLAGMRVGSFPNAVFVYPDVINQVHNITPSYVTVHRAQLVVKMFEHGRIDAYIGNYISLNYIHDVEDGHSAEERPFTVVEKFDLYPRTMCFLRPVITDIFNRGLEKLKKKPIYDQILQKYIIE</sequence>
<evidence type="ECO:0000313" key="5">
    <source>
        <dbReference type="Proteomes" id="UP001595444"/>
    </source>
</evidence>
<dbReference type="Pfam" id="PF00497">
    <property type="entry name" value="SBP_bac_3"/>
    <property type="match status" value="1"/>
</dbReference>